<dbReference type="Proteomes" id="UP001596050">
    <property type="component" value="Unassembled WGS sequence"/>
</dbReference>
<dbReference type="Gene3D" id="3.40.30.10">
    <property type="entry name" value="Glutaredoxin"/>
    <property type="match status" value="1"/>
</dbReference>
<feature type="signal peptide" evidence="1">
    <location>
        <begin position="1"/>
        <end position="32"/>
    </location>
</feature>
<evidence type="ECO:0000256" key="1">
    <source>
        <dbReference type="SAM" id="SignalP"/>
    </source>
</evidence>
<sequence>MHRFFPAVPRNSWQHLFAVLALTVLLPAPALAAESNLQQSPRATVSLVSEHAAVIGKTYDARTTPHMFVIDAKGILRYAGGIDSIASNKPADIEKADPLFKTALESVLKGENVAQAVTRPYGCSVKYKS</sequence>
<dbReference type="RefSeq" id="WP_379786269.1">
    <property type="nucleotide sequence ID" value="NZ_JBHSMU010000019.1"/>
</dbReference>
<keyword evidence="3" id="KW-1185">Reference proteome</keyword>
<dbReference type="InterPro" id="IPR036249">
    <property type="entry name" value="Thioredoxin-like_sf"/>
</dbReference>
<evidence type="ECO:0000313" key="3">
    <source>
        <dbReference type="Proteomes" id="UP001596050"/>
    </source>
</evidence>
<proteinExistence type="predicted"/>
<feature type="chain" id="PRO_5045731779" evidence="1">
    <location>
        <begin position="33"/>
        <end position="129"/>
    </location>
</feature>
<gene>
    <name evidence="2" type="ORF">ACFPN5_23475</name>
</gene>
<evidence type="ECO:0000313" key="2">
    <source>
        <dbReference type="EMBL" id="MFC5462778.1"/>
    </source>
</evidence>
<protein>
    <submittedName>
        <fullName evidence="2">Uncharacterized protein</fullName>
    </submittedName>
</protein>
<name>A0ABW0LA53_9BURK</name>
<keyword evidence="1" id="KW-0732">Signal</keyword>
<reference evidence="3" key="1">
    <citation type="journal article" date="2019" name="Int. J. Syst. Evol. Microbiol.">
        <title>The Global Catalogue of Microorganisms (GCM) 10K type strain sequencing project: providing services to taxonomists for standard genome sequencing and annotation.</title>
        <authorList>
            <consortium name="The Broad Institute Genomics Platform"/>
            <consortium name="The Broad Institute Genome Sequencing Center for Infectious Disease"/>
            <person name="Wu L."/>
            <person name="Ma J."/>
        </authorList>
    </citation>
    <scope>NUCLEOTIDE SEQUENCE [LARGE SCALE GENOMIC DNA]</scope>
    <source>
        <strain evidence="3">KACC 12649</strain>
    </source>
</reference>
<organism evidence="2 3">
    <name type="scientific">Massilia niabensis</name>
    <dbReference type="NCBI Taxonomy" id="544910"/>
    <lineage>
        <taxon>Bacteria</taxon>
        <taxon>Pseudomonadati</taxon>
        <taxon>Pseudomonadota</taxon>
        <taxon>Betaproteobacteria</taxon>
        <taxon>Burkholderiales</taxon>
        <taxon>Oxalobacteraceae</taxon>
        <taxon>Telluria group</taxon>
        <taxon>Massilia</taxon>
    </lineage>
</organism>
<dbReference type="SUPFAM" id="SSF52833">
    <property type="entry name" value="Thioredoxin-like"/>
    <property type="match status" value="1"/>
</dbReference>
<accession>A0ABW0LA53</accession>
<dbReference type="EMBL" id="JBHSMU010000019">
    <property type="protein sequence ID" value="MFC5462778.1"/>
    <property type="molecule type" value="Genomic_DNA"/>
</dbReference>
<comment type="caution">
    <text evidence="2">The sequence shown here is derived from an EMBL/GenBank/DDBJ whole genome shotgun (WGS) entry which is preliminary data.</text>
</comment>